<protein>
    <submittedName>
        <fullName evidence="2">Uncharacterized protein</fullName>
    </submittedName>
</protein>
<sequence length="119" mass="13088">MMEQPNLPPKKQEITVIEESKGEKATAIAQIEEWGNWKPVTAMETGRALPFITNRKSSNTSSARGFMEDSPNTVSNLNTSQYRKNPKKGFSKYRPALNTGSNTCIDSNDCIGSTNTGSQ</sequence>
<reference evidence="2" key="1">
    <citation type="submission" date="2021-03" db="EMBL/GenBank/DDBJ databases">
        <title>Draft genome sequence of rust myrtle Austropuccinia psidii MF-1, a brazilian biotype.</title>
        <authorList>
            <person name="Quecine M.C."/>
            <person name="Pachon D.M.R."/>
            <person name="Bonatelli M.L."/>
            <person name="Correr F.H."/>
            <person name="Franceschini L.M."/>
            <person name="Leite T.F."/>
            <person name="Margarido G.R.A."/>
            <person name="Almeida C.A."/>
            <person name="Ferrarezi J.A."/>
            <person name="Labate C.A."/>
        </authorList>
    </citation>
    <scope>NUCLEOTIDE SEQUENCE</scope>
    <source>
        <strain evidence="2">MF-1</strain>
    </source>
</reference>
<feature type="compositionally biased region" description="Polar residues" evidence="1">
    <location>
        <begin position="54"/>
        <end position="63"/>
    </location>
</feature>
<proteinExistence type="predicted"/>
<evidence type="ECO:0000313" key="2">
    <source>
        <dbReference type="EMBL" id="MBW0471441.1"/>
    </source>
</evidence>
<organism evidence="2 3">
    <name type="scientific">Austropuccinia psidii MF-1</name>
    <dbReference type="NCBI Taxonomy" id="1389203"/>
    <lineage>
        <taxon>Eukaryota</taxon>
        <taxon>Fungi</taxon>
        <taxon>Dikarya</taxon>
        <taxon>Basidiomycota</taxon>
        <taxon>Pucciniomycotina</taxon>
        <taxon>Pucciniomycetes</taxon>
        <taxon>Pucciniales</taxon>
        <taxon>Sphaerophragmiaceae</taxon>
        <taxon>Austropuccinia</taxon>
    </lineage>
</organism>
<keyword evidence="3" id="KW-1185">Reference proteome</keyword>
<name>A0A9Q3BV90_9BASI</name>
<comment type="caution">
    <text evidence="2">The sequence shown here is derived from an EMBL/GenBank/DDBJ whole genome shotgun (WGS) entry which is preliminary data.</text>
</comment>
<feature type="compositionally biased region" description="Polar residues" evidence="1">
    <location>
        <begin position="70"/>
        <end position="83"/>
    </location>
</feature>
<dbReference type="AlphaFoldDB" id="A0A9Q3BV90"/>
<evidence type="ECO:0000313" key="3">
    <source>
        <dbReference type="Proteomes" id="UP000765509"/>
    </source>
</evidence>
<feature type="compositionally biased region" description="Polar residues" evidence="1">
    <location>
        <begin position="98"/>
        <end position="119"/>
    </location>
</feature>
<evidence type="ECO:0000256" key="1">
    <source>
        <dbReference type="SAM" id="MobiDB-lite"/>
    </source>
</evidence>
<feature type="region of interest" description="Disordered" evidence="1">
    <location>
        <begin position="53"/>
        <end position="119"/>
    </location>
</feature>
<dbReference type="EMBL" id="AVOT02002761">
    <property type="protein sequence ID" value="MBW0471441.1"/>
    <property type="molecule type" value="Genomic_DNA"/>
</dbReference>
<dbReference type="Proteomes" id="UP000765509">
    <property type="component" value="Unassembled WGS sequence"/>
</dbReference>
<accession>A0A9Q3BV90</accession>
<gene>
    <name evidence="2" type="ORF">O181_011156</name>
</gene>